<feature type="transmembrane region" description="Helical" evidence="1">
    <location>
        <begin position="105"/>
        <end position="128"/>
    </location>
</feature>
<keyword evidence="1" id="KW-1133">Transmembrane helix</keyword>
<dbReference type="PANTHER" id="PTHR37019">
    <property type="entry name" value="CHROMOSOME 1, WHOLE GENOME SHOTGUN SEQUENCE"/>
    <property type="match status" value="1"/>
</dbReference>
<dbReference type="AlphaFoldDB" id="A0A165P1F9"/>
<protein>
    <recommendedName>
        <fullName evidence="2">DUF7704 domain-containing protein</fullName>
    </recommendedName>
</protein>
<dbReference type="OrthoDB" id="2937326at2759"/>
<feature type="transmembrane region" description="Helical" evidence="1">
    <location>
        <begin position="63"/>
        <end position="85"/>
    </location>
</feature>
<dbReference type="InParanoid" id="A0A165P1F9"/>
<keyword evidence="1" id="KW-0472">Membrane</keyword>
<organism evidence="3 4">
    <name type="scientific">Neolentinus lepideus HHB14362 ss-1</name>
    <dbReference type="NCBI Taxonomy" id="1314782"/>
    <lineage>
        <taxon>Eukaryota</taxon>
        <taxon>Fungi</taxon>
        <taxon>Dikarya</taxon>
        <taxon>Basidiomycota</taxon>
        <taxon>Agaricomycotina</taxon>
        <taxon>Agaricomycetes</taxon>
        <taxon>Gloeophyllales</taxon>
        <taxon>Gloeophyllaceae</taxon>
        <taxon>Neolentinus</taxon>
    </lineage>
</organism>
<sequence length="181" mass="20413">MSPPQSAIPGFYYAVFGFYEPFLTLLGLAGTLVDPKRLVMLFQTHDAQAPWPNGTPPMSPLPLASLVTLVQLAHVCALLGLMNIFMLSTARKYLYSQPVLQEKIVGALLTPLMIGDVVHLYVTLWALGPERWNVKQWSPVLWSTLLTGLTLMVPRIAWHLGIRRYVDKRDGHFRGQVEKRF</sequence>
<evidence type="ECO:0000256" key="1">
    <source>
        <dbReference type="SAM" id="Phobius"/>
    </source>
</evidence>
<evidence type="ECO:0000313" key="4">
    <source>
        <dbReference type="Proteomes" id="UP000076761"/>
    </source>
</evidence>
<keyword evidence="4" id="KW-1185">Reference proteome</keyword>
<feature type="domain" description="DUF7704" evidence="2">
    <location>
        <begin position="6"/>
        <end position="162"/>
    </location>
</feature>
<name>A0A165P1F9_9AGAM</name>
<dbReference type="EMBL" id="KV425621">
    <property type="protein sequence ID" value="KZT20394.1"/>
    <property type="molecule type" value="Genomic_DNA"/>
</dbReference>
<dbReference type="PANTHER" id="PTHR37019:SF2">
    <property type="entry name" value="EXPERA DOMAIN-CONTAINING PROTEIN"/>
    <property type="match status" value="1"/>
</dbReference>
<dbReference type="InterPro" id="IPR056121">
    <property type="entry name" value="DUF7704"/>
</dbReference>
<proteinExistence type="predicted"/>
<evidence type="ECO:0000313" key="3">
    <source>
        <dbReference type="EMBL" id="KZT20394.1"/>
    </source>
</evidence>
<feature type="transmembrane region" description="Helical" evidence="1">
    <location>
        <begin position="12"/>
        <end position="33"/>
    </location>
</feature>
<keyword evidence="1" id="KW-0812">Transmembrane</keyword>
<evidence type="ECO:0000259" key="2">
    <source>
        <dbReference type="Pfam" id="PF24803"/>
    </source>
</evidence>
<feature type="transmembrane region" description="Helical" evidence="1">
    <location>
        <begin position="140"/>
        <end position="158"/>
    </location>
</feature>
<accession>A0A165P1F9</accession>
<dbReference type="Pfam" id="PF24803">
    <property type="entry name" value="DUF7704"/>
    <property type="match status" value="1"/>
</dbReference>
<gene>
    <name evidence="3" type="ORF">NEOLEDRAFT_1245272</name>
</gene>
<dbReference type="STRING" id="1314782.A0A165P1F9"/>
<reference evidence="3 4" key="1">
    <citation type="journal article" date="2016" name="Mol. Biol. Evol.">
        <title>Comparative Genomics of Early-Diverging Mushroom-Forming Fungi Provides Insights into the Origins of Lignocellulose Decay Capabilities.</title>
        <authorList>
            <person name="Nagy L.G."/>
            <person name="Riley R."/>
            <person name="Tritt A."/>
            <person name="Adam C."/>
            <person name="Daum C."/>
            <person name="Floudas D."/>
            <person name="Sun H."/>
            <person name="Yadav J.S."/>
            <person name="Pangilinan J."/>
            <person name="Larsson K.H."/>
            <person name="Matsuura K."/>
            <person name="Barry K."/>
            <person name="Labutti K."/>
            <person name="Kuo R."/>
            <person name="Ohm R.A."/>
            <person name="Bhattacharya S.S."/>
            <person name="Shirouzu T."/>
            <person name="Yoshinaga Y."/>
            <person name="Martin F.M."/>
            <person name="Grigoriev I.V."/>
            <person name="Hibbett D.S."/>
        </authorList>
    </citation>
    <scope>NUCLEOTIDE SEQUENCE [LARGE SCALE GENOMIC DNA]</scope>
    <source>
        <strain evidence="3 4">HHB14362 ss-1</strain>
    </source>
</reference>
<dbReference type="Proteomes" id="UP000076761">
    <property type="component" value="Unassembled WGS sequence"/>
</dbReference>